<reference evidence="3" key="1">
    <citation type="submission" date="2016-12" db="EMBL/GenBank/DDBJ databases">
        <title>Comparative genomics of four Isosphaeraceae planctomycetes: a common pool of plasmids and glycoside hydrolase genes.</title>
        <authorList>
            <person name="Ivanova A."/>
        </authorList>
    </citation>
    <scope>NUCLEOTIDE SEQUENCE [LARGE SCALE GENOMIC DNA]</scope>
    <source>
        <strain evidence="3">PX4</strain>
    </source>
</reference>
<proteinExistence type="predicted"/>
<feature type="compositionally biased region" description="Pro residues" evidence="1">
    <location>
        <begin position="286"/>
        <end position="297"/>
    </location>
</feature>
<gene>
    <name evidence="2" type="ORF">BSF38_00787</name>
</gene>
<protein>
    <submittedName>
        <fullName evidence="2">Uncharacterized protein</fullName>
    </submittedName>
</protein>
<dbReference type="STRING" id="1387353.BSF38_00787"/>
<dbReference type="KEGG" id="pbor:BSF38_00787"/>
<evidence type="ECO:0000313" key="3">
    <source>
        <dbReference type="Proteomes" id="UP000186309"/>
    </source>
</evidence>
<dbReference type="AlphaFoldDB" id="A0A1U7CKA5"/>
<dbReference type="Proteomes" id="UP000186309">
    <property type="component" value="Chromosome"/>
</dbReference>
<dbReference type="RefSeq" id="WP_145951958.1">
    <property type="nucleotide sequence ID" value="NZ_CP019082.1"/>
</dbReference>
<organism evidence="2 3">
    <name type="scientific">Paludisphaera borealis</name>
    <dbReference type="NCBI Taxonomy" id="1387353"/>
    <lineage>
        <taxon>Bacteria</taxon>
        <taxon>Pseudomonadati</taxon>
        <taxon>Planctomycetota</taxon>
        <taxon>Planctomycetia</taxon>
        <taxon>Isosphaerales</taxon>
        <taxon>Isosphaeraceae</taxon>
        <taxon>Paludisphaera</taxon>
    </lineage>
</organism>
<name>A0A1U7CKA5_9BACT</name>
<keyword evidence="3" id="KW-1185">Reference proteome</keyword>
<dbReference type="OrthoDB" id="268821at2"/>
<feature type="compositionally biased region" description="Low complexity" evidence="1">
    <location>
        <begin position="298"/>
        <end position="307"/>
    </location>
</feature>
<sequence length="307" mass="33025">MAVMTTMFVVAWLGAGPGDEPSKLAVAAAVETFTSTAPAGPVPKIAFEVHDITVASPDWRGKMLAQLEPVARQEGSAVWALDQKALADLLKYCQNDARCNVVQSPRMISNVGEPARMTNETSVKYVAHLKRVSDGPPNEGTHIAFVPEIGEVHDGIRVNVTSSQLKGQILFAKVAIEQNQVLAFLTTTYTEGVKPQSKDKEKEKDDPGVVKTSLLERLRPEHANAASINGTIQIPEVVSKRIEGEWMIPSEGALLVSMGPAPRRHDKGLRQSYQERLVAITARPAPEPPIVTVPAPAPAQSKAPATP</sequence>
<accession>A0A1U7CKA5</accession>
<dbReference type="EMBL" id="CP019082">
    <property type="protein sequence ID" value="APW59365.1"/>
    <property type="molecule type" value="Genomic_DNA"/>
</dbReference>
<evidence type="ECO:0000313" key="2">
    <source>
        <dbReference type="EMBL" id="APW59365.1"/>
    </source>
</evidence>
<evidence type="ECO:0000256" key="1">
    <source>
        <dbReference type="SAM" id="MobiDB-lite"/>
    </source>
</evidence>
<feature type="region of interest" description="Disordered" evidence="1">
    <location>
        <begin position="286"/>
        <end position="307"/>
    </location>
</feature>